<keyword evidence="3" id="KW-1185">Reference proteome</keyword>
<evidence type="ECO:0000313" key="3">
    <source>
        <dbReference type="Proteomes" id="UP000215506"/>
    </source>
</evidence>
<organism evidence="2 3">
    <name type="scientific">Nocardia cerradoensis</name>
    <dbReference type="NCBI Taxonomy" id="85688"/>
    <lineage>
        <taxon>Bacteria</taxon>
        <taxon>Bacillati</taxon>
        <taxon>Actinomycetota</taxon>
        <taxon>Actinomycetes</taxon>
        <taxon>Mycobacteriales</taxon>
        <taxon>Nocardiaceae</taxon>
        <taxon>Nocardia</taxon>
    </lineage>
</organism>
<dbReference type="InterPro" id="IPR013830">
    <property type="entry name" value="SGNH_hydro"/>
</dbReference>
<dbReference type="PANTHER" id="PTHR30383:SF5">
    <property type="entry name" value="SGNH HYDROLASE-TYPE ESTERASE DOMAIN-CONTAINING PROTEIN"/>
    <property type="match status" value="1"/>
</dbReference>
<comment type="caution">
    <text evidence="2">The sequence shown here is derived from an EMBL/GenBank/DDBJ whole genome shotgun (WGS) entry which is preliminary data.</text>
</comment>
<dbReference type="Gene3D" id="3.40.50.1110">
    <property type="entry name" value="SGNH hydrolase"/>
    <property type="match status" value="1"/>
</dbReference>
<evidence type="ECO:0000259" key="1">
    <source>
        <dbReference type="Pfam" id="PF13472"/>
    </source>
</evidence>
<dbReference type="SUPFAM" id="SSF52266">
    <property type="entry name" value="SGNH hydrolase"/>
    <property type="match status" value="1"/>
</dbReference>
<dbReference type="AlphaFoldDB" id="A0A231HBZ3"/>
<dbReference type="PANTHER" id="PTHR30383">
    <property type="entry name" value="THIOESTERASE 1/PROTEASE 1/LYSOPHOSPHOLIPASE L1"/>
    <property type="match status" value="1"/>
</dbReference>
<feature type="domain" description="SGNH hydrolase-type esterase" evidence="1">
    <location>
        <begin position="9"/>
        <end position="183"/>
    </location>
</feature>
<protein>
    <recommendedName>
        <fullName evidence="1">SGNH hydrolase-type esterase domain-containing protein</fullName>
    </recommendedName>
</protein>
<dbReference type="InterPro" id="IPR051532">
    <property type="entry name" value="Ester_Hydrolysis_Enzymes"/>
</dbReference>
<sequence length="208" mass="23421">MVRDVRVCFVGDSLVAGLGDPQCLGWAGRLAGRATAAGIPLTYYNLGVRRQTSSDIAARWEAECGQRLSGEVDARVVFSFGVNDTLWENEAIRVPADESAANLRRMLRRCAELDWTVLVVAPPPCIDDEQNSRTIELDDRFTDMCAREQVQYLRVHQPLRHNDSWMRELRDGDGYHPGAPGYEQLAAMIGPHWLQWLTEPRTRLPTVS</sequence>
<accession>A0A231HBZ3</accession>
<evidence type="ECO:0000313" key="2">
    <source>
        <dbReference type="EMBL" id="OXR46355.1"/>
    </source>
</evidence>
<dbReference type="EMBL" id="NGAF01000002">
    <property type="protein sequence ID" value="OXR46355.1"/>
    <property type="molecule type" value="Genomic_DNA"/>
</dbReference>
<dbReference type="GO" id="GO:0004622">
    <property type="term" value="F:phosphatidylcholine lysophospholipase activity"/>
    <property type="evidence" value="ECO:0007669"/>
    <property type="project" value="TreeGrafter"/>
</dbReference>
<reference evidence="2 3" key="1">
    <citation type="submission" date="2017-07" db="EMBL/GenBank/DDBJ databases">
        <title>First draft Genome Sequence of Nocardia cerradoensis isolated from human infection.</title>
        <authorList>
            <person name="Carrasco G."/>
        </authorList>
    </citation>
    <scope>NUCLEOTIDE SEQUENCE [LARGE SCALE GENOMIC DNA]</scope>
    <source>
        <strain evidence="2 3">CNM20130759</strain>
    </source>
</reference>
<proteinExistence type="predicted"/>
<dbReference type="InterPro" id="IPR036514">
    <property type="entry name" value="SGNH_hydro_sf"/>
</dbReference>
<gene>
    <name evidence="2" type="ORF">B7C42_01321</name>
</gene>
<name>A0A231HBZ3_9NOCA</name>
<dbReference type="Pfam" id="PF13472">
    <property type="entry name" value="Lipase_GDSL_2"/>
    <property type="match status" value="1"/>
</dbReference>
<dbReference type="Proteomes" id="UP000215506">
    <property type="component" value="Unassembled WGS sequence"/>
</dbReference>